<proteinExistence type="predicted"/>
<gene>
    <name evidence="1" type="ORF">SAMN05444583_109118</name>
</gene>
<sequence>MSGCSRSGLVRGAVGGVLAAAICAGLTPGETAAPGWSAAPAHSAFKAEDDGPCGPFPDALATAVERAAADGDIVGIAFVDREADVYLGAGDTEVSFPAASLTKLFIADDYLHRRAATATAIDREMLAGVVSMLATSDDGGAELLWTLGGGPAVVERVAERYALSATSAADAWWDTAVTAADVARYYDGLLSGRGGLSAPARQIMIAGLQATTPVAADGFDQDFGVWATLERLGGPGLKQGWMTTGDRTIRHSTGFGGRDHRYVLVELAALDPGSPSVADDIANAGASARATAIVEAALPARIAETAACVSTP</sequence>
<dbReference type="InterPro" id="IPR012338">
    <property type="entry name" value="Beta-lactam/transpept-like"/>
</dbReference>
<accession>A0A1H7QCF4</accession>
<evidence type="ECO:0000313" key="1">
    <source>
        <dbReference type="EMBL" id="SEL45566.1"/>
    </source>
</evidence>
<dbReference type="Gene3D" id="3.40.710.10">
    <property type="entry name" value="DD-peptidase/beta-lactamase superfamily"/>
    <property type="match status" value="1"/>
</dbReference>
<name>A0A1H7QCF4_9NOCA</name>
<dbReference type="OrthoDB" id="4981298at2"/>
<organism evidence="1 2">
    <name type="scientific">Rhodococcus maanshanensis</name>
    <dbReference type="NCBI Taxonomy" id="183556"/>
    <lineage>
        <taxon>Bacteria</taxon>
        <taxon>Bacillati</taxon>
        <taxon>Actinomycetota</taxon>
        <taxon>Actinomycetes</taxon>
        <taxon>Mycobacteriales</taxon>
        <taxon>Nocardiaceae</taxon>
        <taxon>Rhodococcus</taxon>
    </lineage>
</organism>
<dbReference type="SUPFAM" id="SSF56601">
    <property type="entry name" value="beta-lactamase/transpeptidase-like"/>
    <property type="match status" value="1"/>
</dbReference>
<evidence type="ECO:0008006" key="3">
    <source>
        <dbReference type="Google" id="ProtNLM"/>
    </source>
</evidence>
<dbReference type="EMBL" id="FOAW01000009">
    <property type="protein sequence ID" value="SEL45566.1"/>
    <property type="molecule type" value="Genomic_DNA"/>
</dbReference>
<evidence type="ECO:0000313" key="2">
    <source>
        <dbReference type="Proteomes" id="UP000198677"/>
    </source>
</evidence>
<dbReference type="RefSeq" id="WP_143069444.1">
    <property type="nucleotide sequence ID" value="NZ_FOAW01000009.1"/>
</dbReference>
<dbReference type="AlphaFoldDB" id="A0A1H7QCF4"/>
<protein>
    <recommendedName>
        <fullName evidence="3">Beta-lactamase class A</fullName>
    </recommendedName>
</protein>
<dbReference type="Proteomes" id="UP000198677">
    <property type="component" value="Unassembled WGS sequence"/>
</dbReference>
<reference evidence="2" key="1">
    <citation type="submission" date="2016-10" db="EMBL/GenBank/DDBJ databases">
        <authorList>
            <person name="Varghese N."/>
            <person name="Submissions S."/>
        </authorList>
    </citation>
    <scope>NUCLEOTIDE SEQUENCE [LARGE SCALE GENOMIC DNA]</scope>
    <source>
        <strain evidence="2">DSM 44675</strain>
    </source>
</reference>
<keyword evidence="2" id="KW-1185">Reference proteome</keyword>